<dbReference type="RefSeq" id="WP_304540193.1">
    <property type="nucleotide sequence ID" value="NZ_JARPTC010000001.1"/>
</dbReference>
<evidence type="ECO:0000313" key="3">
    <source>
        <dbReference type="Proteomes" id="UP001172911"/>
    </source>
</evidence>
<dbReference type="Pfam" id="PF11007">
    <property type="entry name" value="CotJA"/>
    <property type="match status" value="1"/>
</dbReference>
<proteinExistence type="predicted"/>
<dbReference type="Proteomes" id="UP001172911">
    <property type="component" value="Unassembled WGS sequence"/>
</dbReference>
<feature type="region of interest" description="Disordered" evidence="1">
    <location>
        <begin position="1"/>
        <end position="46"/>
    </location>
</feature>
<reference evidence="2" key="1">
    <citation type="journal article" date="2023" name="J. Hazard. Mater.">
        <title>Anaerobic biodegradation of pyrene and benzo[a]pyrene by a new sulfate-reducing Desulforamulus aquiferis strain DSA.</title>
        <authorList>
            <person name="Zhang Z."/>
            <person name="Sun J."/>
            <person name="Gong X."/>
            <person name="Wang C."/>
            <person name="Wang H."/>
        </authorList>
    </citation>
    <scope>NUCLEOTIDE SEQUENCE</scope>
    <source>
        <strain evidence="2">DSA</strain>
    </source>
</reference>
<dbReference type="InterPro" id="IPR020256">
    <property type="entry name" value="Spore_coat_CotJA"/>
</dbReference>
<dbReference type="AlphaFoldDB" id="A0AAW7Z9W1"/>
<comment type="caution">
    <text evidence="2">The sequence shown here is derived from an EMBL/GenBank/DDBJ whole genome shotgun (WGS) entry which is preliminary data.</text>
</comment>
<feature type="compositionally biased region" description="Polar residues" evidence="1">
    <location>
        <begin position="7"/>
        <end position="24"/>
    </location>
</feature>
<dbReference type="EMBL" id="JARPTC010000001">
    <property type="protein sequence ID" value="MDO7785640.1"/>
    <property type="molecule type" value="Genomic_DNA"/>
</dbReference>
<accession>A0AAW7Z9W1</accession>
<keyword evidence="3" id="KW-1185">Reference proteome</keyword>
<evidence type="ECO:0000256" key="1">
    <source>
        <dbReference type="SAM" id="MobiDB-lite"/>
    </source>
</evidence>
<gene>
    <name evidence="2" type="ORF">P6N53_00145</name>
</gene>
<protein>
    <submittedName>
        <fullName evidence="2">Spore coat associated protein CotJA</fullName>
    </submittedName>
</protein>
<sequence length="95" mass="10508">MFRDENVTNQPQAQSVPADSQDVAQTGMLPGPGITPPSYQPIHGPSTGYLPGMPIQGLELARVYIPFQRFGPVFDLTRALDLGTLFPELYRPYPY</sequence>
<name>A0AAW7Z9W1_9FIRM</name>
<reference evidence="2" key="2">
    <citation type="submission" date="2023-03" db="EMBL/GenBank/DDBJ databases">
        <authorList>
            <person name="Zhang Z."/>
        </authorList>
    </citation>
    <scope>NUCLEOTIDE SEQUENCE</scope>
    <source>
        <strain evidence="2">DSA</strain>
    </source>
</reference>
<organism evidence="2 3">
    <name type="scientific">Desulforamulus aquiferis</name>
    <dbReference type="NCBI Taxonomy" id="1397668"/>
    <lineage>
        <taxon>Bacteria</taxon>
        <taxon>Bacillati</taxon>
        <taxon>Bacillota</taxon>
        <taxon>Clostridia</taxon>
        <taxon>Eubacteriales</taxon>
        <taxon>Peptococcaceae</taxon>
        <taxon>Desulforamulus</taxon>
    </lineage>
</organism>
<evidence type="ECO:0000313" key="2">
    <source>
        <dbReference type="EMBL" id="MDO7785640.1"/>
    </source>
</evidence>